<dbReference type="InterPro" id="IPR010559">
    <property type="entry name" value="Sig_transdc_His_kin_internal"/>
</dbReference>
<evidence type="ECO:0000256" key="2">
    <source>
        <dbReference type="ARBA" id="ARBA00022475"/>
    </source>
</evidence>
<evidence type="ECO:0000259" key="13">
    <source>
        <dbReference type="Pfam" id="PF02518"/>
    </source>
</evidence>
<evidence type="ECO:0000256" key="3">
    <source>
        <dbReference type="ARBA" id="ARBA00022553"/>
    </source>
</evidence>
<evidence type="ECO:0000256" key="8">
    <source>
        <dbReference type="ARBA" id="ARBA00022840"/>
    </source>
</evidence>
<feature type="domain" description="Signal transduction histidine kinase internal region" evidence="14">
    <location>
        <begin position="375"/>
        <end position="452"/>
    </location>
</feature>
<dbReference type="EMBL" id="JAEPRJ010000001">
    <property type="protein sequence ID" value="MBK5896652.1"/>
    <property type="molecule type" value="Genomic_DNA"/>
</dbReference>
<keyword evidence="2" id="KW-1003">Cell membrane</keyword>
<dbReference type="RefSeq" id="WP_208428212.1">
    <property type="nucleotide sequence ID" value="NZ_JAEPRJ010000001.1"/>
</dbReference>
<evidence type="ECO:0000256" key="7">
    <source>
        <dbReference type="ARBA" id="ARBA00022777"/>
    </source>
</evidence>
<keyword evidence="7 15" id="KW-0418">Kinase</keyword>
<evidence type="ECO:0000256" key="1">
    <source>
        <dbReference type="ARBA" id="ARBA00004651"/>
    </source>
</evidence>
<keyword evidence="16" id="KW-1185">Reference proteome</keyword>
<evidence type="ECO:0000313" key="16">
    <source>
        <dbReference type="Proteomes" id="UP000604730"/>
    </source>
</evidence>
<comment type="subcellular location">
    <subcellularLocation>
        <location evidence="1">Cell membrane</location>
        <topology evidence="1">Multi-pass membrane protein</topology>
    </subcellularLocation>
</comment>
<dbReference type="Gene3D" id="3.30.565.10">
    <property type="entry name" value="Histidine kinase-like ATPase, C-terminal domain"/>
    <property type="match status" value="1"/>
</dbReference>
<dbReference type="InterPro" id="IPR050640">
    <property type="entry name" value="Bact_2-comp_sensor_kinase"/>
</dbReference>
<keyword evidence="10" id="KW-0902">Two-component regulatory system</keyword>
<dbReference type="PANTHER" id="PTHR34220">
    <property type="entry name" value="SENSOR HISTIDINE KINASE YPDA"/>
    <property type="match status" value="1"/>
</dbReference>
<dbReference type="GO" id="GO:0016301">
    <property type="term" value="F:kinase activity"/>
    <property type="evidence" value="ECO:0007669"/>
    <property type="project" value="UniProtKB-KW"/>
</dbReference>
<dbReference type="InterPro" id="IPR036890">
    <property type="entry name" value="HATPase_C_sf"/>
</dbReference>
<feature type="domain" description="Histidine kinase/HSP90-like ATPase" evidence="13">
    <location>
        <begin position="466"/>
        <end position="569"/>
    </location>
</feature>
<accession>A0ABS1IXN3</accession>
<gene>
    <name evidence="15" type="ORF">JJN12_02470</name>
</gene>
<dbReference type="Pfam" id="PF06580">
    <property type="entry name" value="His_kinase"/>
    <property type="match status" value="1"/>
</dbReference>
<keyword evidence="11 12" id="KW-0472">Membrane</keyword>
<evidence type="ECO:0000256" key="5">
    <source>
        <dbReference type="ARBA" id="ARBA00022692"/>
    </source>
</evidence>
<keyword evidence="9 12" id="KW-1133">Transmembrane helix</keyword>
<protein>
    <submittedName>
        <fullName evidence="15">Histidine kinase</fullName>
    </submittedName>
</protein>
<comment type="caution">
    <text evidence="15">The sequence shown here is derived from an EMBL/GenBank/DDBJ whole genome shotgun (WGS) entry which is preliminary data.</text>
</comment>
<keyword evidence="4" id="KW-0808">Transferase</keyword>
<evidence type="ECO:0000256" key="6">
    <source>
        <dbReference type="ARBA" id="ARBA00022741"/>
    </source>
</evidence>
<evidence type="ECO:0000256" key="4">
    <source>
        <dbReference type="ARBA" id="ARBA00022679"/>
    </source>
</evidence>
<evidence type="ECO:0000256" key="9">
    <source>
        <dbReference type="ARBA" id="ARBA00022989"/>
    </source>
</evidence>
<dbReference type="Pfam" id="PF02518">
    <property type="entry name" value="HATPase_c"/>
    <property type="match status" value="1"/>
</dbReference>
<dbReference type="Gene3D" id="6.10.340.10">
    <property type="match status" value="1"/>
</dbReference>
<organism evidence="15 16">
    <name type="scientific">Catonella massiliensis</name>
    <dbReference type="NCBI Taxonomy" id="2799636"/>
    <lineage>
        <taxon>Bacteria</taxon>
        <taxon>Bacillati</taxon>
        <taxon>Bacillota</taxon>
        <taxon>Clostridia</taxon>
        <taxon>Lachnospirales</taxon>
        <taxon>Lachnospiraceae</taxon>
        <taxon>Catonella</taxon>
    </lineage>
</organism>
<keyword evidence="6" id="KW-0547">Nucleotide-binding</keyword>
<dbReference type="PANTHER" id="PTHR34220:SF11">
    <property type="entry name" value="SENSOR PROTEIN KINASE HPTS"/>
    <property type="match status" value="1"/>
</dbReference>
<keyword evidence="3" id="KW-0597">Phosphoprotein</keyword>
<feature type="transmembrane region" description="Helical" evidence="12">
    <location>
        <begin position="15"/>
        <end position="38"/>
    </location>
</feature>
<dbReference type="InterPro" id="IPR003594">
    <property type="entry name" value="HATPase_dom"/>
</dbReference>
<dbReference type="Proteomes" id="UP000604730">
    <property type="component" value="Unassembled WGS sequence"/>
</dbReference>
<evidence type="ECO:0000259" key="14">
    <source>
        <dbReference type="Pfam" id="PF06580"/>
    </source>
</evidence>
<dbReference type="SUPFAM" id="SSF55874">
    <property type="entry name" value="ATPase domain of HSP90 chaperone/DNA topoisomerase II/histidine kinase"/>
    <property type="match status" value="1"/>
</dbReference>
<reference evidence="15 16" key="1">
    <citation type="submission" date="2021-01" db="EMBL/GenBank/DDBJ databases">
        <title>Isolation and description of Catonella massiliensis sp. nov., a novel Catonella species, isolated from a stable periodontitis subject.</title>
        <authorList>
            <person name="Antezack A."/>
            <person name="Boxberger M."/>
            <person name="La Scola B."/>
            <person name="Monnet-Corti V."/>
        </authorList>
    </citation>
    <scope>NUCLEOTIDE SEQUENCE [LARGE SCALE GENOMIC DNA]</scope>
    <source>
        <strain evidence="15 16">Marseille-Q4567</strain>
    </source>
</reference>
<evidence type="ECO:0000256" key="10">
    <source>
        <dbReference type="ARBA" id="ARBA00023012"/>
    </source>
</evidence>
<sequence length="571" mass="65464">MNIKQSKKINWRIKALLSILVSVIAIVIILFGITYVYFEKKLEDNTKKVAEATFRQADKELKKMLSTVEGEVNRYGSLTLPLEYLRDDYKNDVDKSVVSMQIIKELDGMMFLDPNISAISLIKSDGSFIFSASDRSRSGKAVISGSLKAVLKKAEDKYPYMLWVSGYEIQKNGEKAFSLIANKPSFIGIKYLGKGTEGEKDAFIVACVDEKSVRKTYESVVYNGSIALLVNDDGIVISETGEALLGKRFERKAGFQTIEHELKNFDWKLYNLVPKEGYLKDTKDIRRFGTVVGFISCILILIAGLIWSRRYTRPIQYLMDQMKLVQEENFDIKQPGHQGWEELDTLNYEFYLLVVKLRKYISDIKAVERENTKKELLALQYQMNPHFLLGSINSIRWMAALTNNNVAANALEILAKILTPILRNPDFLWKLEDELVFCENYVSMMNIRYGNTMEYKVICDGSLLKEDFPRMILQPMIENCFIYGSDPLDKRVITVNIRKEEMMKVSISNSGVNMDRSKLDSLNDMLRNNTGNSEHIGLSNAKKRLDILYKDTGNIWLEQDDKGTLTVEIRF</sequence>
<feature type="transmembrane region" description="Helical" evidence="12">
    <location>
        <begin position="288"/>
        <end position="307"/>
    </location>
</feature>
<evidence type="ECO:0000313" key="15">
    <source>
        <dbReference type="EMBL" id="MBK5896652.1"/>
    </source>
</evidence>
<name>A0ABS1IXN3_9FIRM</name>
<keyword evidence="8" id="KW-0067">ATP-binding</keyword>
<evidence type="ECO:0000256" key="12">
    <source>
        <dbReference type="SAM" id="Phobius"/>
    </source>
</evidence>
<evidence type="ECO:0000256" key="11">
    <source>
        <dbReference type="ARBA" id="ARBA00023136"/>
    </source>
</evidence>
<keyword evidence="5 12" id="KW-0812">Transmembrane</keyword>
<proteinExistence type="predicted"/>